<dbReference type="Proteomes" id="UP001152795">
    <property type="component" value="Unassembled WGS sequence"/>
</dbReference>
<organism evidence="1 2">
    <name type="scientific">Paramuricea clavata</name>
    <name type="common">Red gorgonian</name>
    <name type="synonym">Violescent sea-whip</name>
    <dbReference type="NCBI Taxonomy" id="317549"/>
    <lineage>
        <taxon>Eukaryota</taxon>
        <taxon>Metazoa</taxon>
        <taxon>Cnidaria</taxon>
        <taxon>Anthozoa</taxon>
        <taxon>Octocorallia</taxon>
        <taxon>Malacalcyonacea</taxon>
        <taxon>Plexauridae</taxon>
        <taxon>Paramuricea</taxon>
    </lineage>
</organism>
<keyword evidence="2" id="KW-1185">Reference proteome</keyword>
<gene>
    <name evidence="1" type="ORF">PACLA_8A049234</name>
</gene>
<dbReference type="Gene3D" id="3.40.50.12690">
    <property type="match status" value="1"/>
</dbReference>
<dbReference type="AlphaFoldDB" id="A0A7D9KZZ8"/>
<name>A0A7D9KZZ8_PARCT</name>
<dbReference type="OrthoDB" id="6123at2759"/>
<evidence type="ECO:0000313" key="2">
    <source>
        <dbReference type="Proteomes" id="UP001152795"/>
    </source>
</evidence>
<evidence type="ECO:0000313" key="1">
    <source>
        <dbReference type="EMBL" id="CAB4023015.1"/>
    </source>
</evidence>
<accession>A0A7D9KZZ8</accession>
<feature type="non-terminal residue" evidence="1">
    <location>
        <position position="117"/>
    </location>
</feature>
<dbReference type="SUPFAM" id="SSF52266">
    <property type="entry name" value="SGNH hydrolase"/>
    <property type="match status" value="1"/>
</dbReference>
<protein>
    <submittedName>
        <fullName evidence="1">Furin, partial</fullName>
    </submittedName>
</protein>
<reference evidence="1" key="1">
    <citation type="submission" date="2020-04" db="EMBL/GenBank/DDBJ databases">
        <authorList>
            <person name="Alioto T."/>
            <person name="Alioto T."/>
            <person name="Gomez Garrido J."/>
        </authorList>
    </citation>
    <scope>NUCLEOTIDE SEQUENCE</scope>
    <source>
        <strain evidence="1">A484AB</strain>
    </source>
</reference>
<sequence length="117" mass="13127">MLEGQRKQKKVAILGDSMLEYLNPRKLQQGLEQKITINTFSGAKIEDMNHYVKPTLCTIPDEIILHIGTNNLRNNNPAVVINAMGNLADTIARQNKDVKVTLSEVISRSDNHSMVEK</sequence>
<proteinExistence type="predicted"/>
<dbReference type="EMBL" id="CACRXK020012270">
    <property type="protein sequence ID" value="CAB4023015.1"/>
    <property type="molecule type" value="Genomic_DNA"/>
</dbReference>
<comment type="caution">
    <text evidence="1">The sequence shown here is derived from an EMBL/GenBank/DDBJ whole genome shotgun (WGS) entry which is preliminary data.</text>
</comment>